<evidence type="ECO:0000256" key="7">
    <source>
        <dbReference type="ARBA" id="ARBA00022722"/>
    </source>
</evidence>
<dbReference type="InterPro" id="IPR002562">
    <property type="entry name" value="3'-5'_exonuclease_dom"/>
</dbReference>
<dbReference type="InterPro" id="IPR054690">
    <property type="entry name" value="DNA_polI_exonuclease"/>
</dbReference>
<evidence type="ECO:0000256" key="13">
    <source>
        <dbReference type="ARBA" id="ARBA00023204"/>
    </source>
</evidence>
<dbReference type="InterPro" id="IPR018320">
    <property type="entry name" value="DNA_polymerase_1"/>
</dbReference>
<evidence type="ECO:0000256" key="15">
    <source>
        <dbReference type="NCBIfam" id="TIGR00593"/>
    </source>
</evidence>
<dbReference type="Gene3D" id="3.30.70.370">
    <property type="match status" value="1"/>
</dbReference>
<evidence type="ECO:0000256" key="14">
    <source>
        <dbReference type="ARBA" id="ARBA00049244"/>
    </source>
</evidence>
<keyword evidence="11 16" id="KW-0239">DNA-directed DNA polymerase</keyword>
<reference evidence="22" key="1">
    <citation type="journal article" date="2019" name="Int. J. Syst. Evol. Microbiol.">
        <title>The Global Catalogue of Microorganisms (GCM) 10K type strain sequencing project: providing services to taxonomists for standard genome sequencing and annotation.</title>
        <authorList>
            <consortium name="The Broad Institute Genomics Platform"/>
            <consortium name="The Broad Institute Genome Sequencing Center for Infectious Disease"/>
            <person name="Wu L."/>
            <person name="Ma J."/>
        </authorList>
    </citation>
    <scope>NUCLEOTIDE SEQUENCE [LARGE SCALE GENOMIC DNA]</scope>
    <source>
        <strain evidence="22">NBRC 108565</strain>
    </source>
</reference>
<protein>
    <recommendedName>
        <fullName evidence="3 15">DNA polymerase I</fullName>
        <ecNumber evidence="2 15">2.7.7.7</ecNumber>
    </recommendedName>
</protein>
<dbReference type="NCBIfam" id="TIGR00593">
    <property type="entry name" value="pola"/>
    <property type="match status" value="1"/>
</dbReference>
<dbReference type="InterPro" id="IPR012337">
    <property type="entry name" value="RNaseH-like_sf"/>
</dbReference>
<dbReference type="InterPro" id="IPR020045">
    <property type="entry name" value="DNA_polI_H3TH"/>
</dbReference>
<name>A0ABN6XJ31_9CELL</name>
<keyword evidence="7" id="KW-0540">Nuclease</keyword>
<keyword evidence="6 16" id="KW-0235">DNA replication</keyword>
<dbReference type="Pfam" id="PF22619">
    <property type="entry name" value="DNA_polI_exo1"/>
    <property type="match status" value="1"/>
</dbReference>
<evidence type="ECO:0000259" key="20">
    <source>
        <dbReference type="SMART" id="SM00482"/>
    </source>
</evidence>
<feature type="region of interest" description="Disordered" evidence="17">
    <location>
        <begin position="742"/>
        <end position="817"/>
    </location>
</feature>
<proteinExistence type="inferred from homology"/>
<dbReference type="CDD" id="cd06140">
    <property type="entry name" value="DNA_polA_I_Bacillus_like_exo"/>
    <property type="match status" value="1"/>
</dbReference>
<dbReference type="InterPro" id="IPR029060">
    <property type="entry name" value="PIN-like_dom_sf"/>
</dbReference>
<accession>A0ABN6XJ31</accession>
<feature type="domain" description="DNA-directed DNA polymerase family A palm" evidence="20">
    <location>
        <begin position="632"/>
        <end position="839"/>
    </location>
</feature>
<comment type="similarity">
    <text evidence="1 16">Belongs to the DNA polymerase type-A family.</text>
</comment>
<evidence type="ECO:0000256" key="1">
    <source>
        <dbReference type="ARBA" id="ARBA00007705"/>
    </source>
</evidence>
<evidence type="ECO:0000256" key="10">
    <source>
        <dbReference type="ARBA" id="ARBA00022839"/>
    </source>
</evidence>
<dbReference type="CDD" id="cd09859">
    <property type="entry name" value="PIN_53EXO"/>
    <property type="match status" value="1"/>
</dbReference>
<dbReference type="Proteomes" id="UP001321475">
    <property type="component" value="Chromosome"/>
</dbReference>
<evidence type="ECO:0000256" key="4">
    <source>
        <dbReference type="ARBA" id="ARBA00022679"/>
    </source>
</evidence>
<evidence type="ECO:0000256" key="17">
    <source>
        <dbReference type="SAM" id="MobiDB-lite"/>
    </source>
</evidence>
<evidence type="ECO:0000256" key="2">
    <source>
        <dbReference type="ARBA" id="ARBA00012417"/>
    </source>
</evidence>
<dbReference type="Pfam" id="PF01367">
    <property type="entry name" value="5_3_exonuc"/>
    <property type="match status" value="1"/>
</dbReference>
<dbReference type="Gene3D" id="3.40.50.1010">
    <property type="entry name" value="5'-nuclease"/>
    <property type="match status" value="1"/>
</dbReference>
<dbReference type="SMART" id="SM00474">
    <property type="entry name" value="35EXOc"/>
    <property type="match status" value="1"/>
</dbReference>
<organism evidence="21 22">
    <name type="scientific">Paraoerskovia sediminicola</name>
    <dbReference type="NCBI Taxonomy" id="1138587"/>
    <lineage>
        <taxon>Bacteria</taxon>
        <taxon>Bacillati</taxon>
        <taxon>Actinomycetota</taxon>
        <taxon>Actinomycetes</taxon>
        <taxon>Micrococcales</taxon>
        <taxon>Cellulomonadaceae</taxon>
        <taxon>Paraoerskovia</taxon>
    </lineage>
</organism>
<evidence type="ECO:0000256" key="5">
    <source>
        <dbReference type="ARBA" id="ARBA00022695"/>
    </source>
</evidence>
<dbReference type="SUPFAM" id="SSF56672">
    <property type="entry name" value="DNA/RNA polymerases"/>
    <property type="match status" value="1"/>
</dbReference>
<feature type="domain" description="5'-3' exonuclease" evidence="19">
    <location>
        <begin position="1"/>
        <end position="251"/>
    </location>
</feature>
<dbReference type="SUPFAM" id="SSF53098">
    <property type="entry name" value="Ribonuclease H-like"/>
    <property type="match status" value="1"/>
</dbReference>
<evidence type="ECO:0000259" key="18">
    <source>
        <dbReference type="SMART" id="SM00474"/>
    </source>
</evidence>
<dbReference type="Gene3D" id="1.20.1060.10">
    <property type="entry name" value="Taq DNA Polymerase, Chain T, domain 4"/>
    <property type="match status" value="1"/>
</dbReference>
<keyword evidence="13 16" id="KW-0234">DNA repair</keyword>
<evidence type="ECO:0000313" key="21">
    <source>
        <dbReference type="EMBL" id="BDZ43546.1"/>
    </source>
</evidence>
<feature type="region of interest" description="Disordered" evidence="17">
    <location>
        <begin position="836"/>
        <end position="857"/>
    </location>
</feature>
<keyword evidence="12 16" id="KW-0238">DNA-binding</keyword>
<dbReference type="Pfam" id="PF02739">
    <property type="entry name" value="5_3_exonuc_N"/>
    <property type="match status" value="1"/>
</dbReference>
<evidence type="ECO:0000313" key="22">
    <source>
        <dbReference type="Proteomes" id="UP001321475"/>
    </source>
</evidence>
<dbReference type="NCBIfam" id="NF004397">
    <property type="entry name" value="PRK05755.1"/>
    <property type="match status" value="1"/>
</dbReference>
<keyword evidence="5 16" id="KW-0548">Nucleotidyltransferase</keyword>
<evidence type="ECO:0000259" key="19">
    <source>
        <dbReference type="SMART" id="SM00475"/>
    </source>
</evidence>
<dbReference type="CDD" id="cd09898">
    <property type="entry name" value="H3TH_53EXO"/>
    <property type="match status" value="1"/>
</dbReference>
<dbReference type="SMART" id="SM00279">
    <property type="entry name" value="HhH2"/>
    <property type="match status" value="1"/>
</dbReference>
<dbReference type="InterPro" id="IPR001098">
    <property type="entry name" value="DNA-dir_DNA_pol_A_palm_dom"/>
</dbReference>
<feature type="region of interest" description="Disordered" evidence="17">
    <location>
        <begin position="869"/>
        <end position="920"/>
    </location>
</feature>
<evidence type="ECO:0000256" key="11">
    <source>
        <dbReference type="ARBA" id="ARBA00022932"/>
    </source>
</evidence>
<dbReference type="EC" id="2.7.7.7" evidence="2 15"/>
<dbReference type="InterPro" id="IPR043502">
    <property type="entry name" value="DNA/RNA_pol_sf"/>
</dbReference>
<dbReference type="EMBL" id="AP027729">
    <property type="protein sequence ID" value="BDZ43546.1"/>
    <property type="molecule type" value="Genomic_DNA"/>
</dbReference>
<dbReference type="SUPFAM" id="SSF88723">
    <property type="entry name" value="PIN domain-like"/>
    <property type="match status" value="1"/>
</dbReference>
<dbReference type="InterPro" id="IPR008918">
    <property type="entry name" value="HhH2"/>
</dbReference>
<evidence type="ECO:0000256" key="3">
    <source>
        <dbReference type="ARBA" id="ARBA00020311"/>
    </source>
</evidence>
<evidence type="ECO:0000256" key="6">
    <source>
        <dbReference type="ARBA" id="ARBA00022705"/>
    </source>
</evidence>
<dbReference type="PANTHER" id="PTHR10133:SF27">
    <property type="entry name" value="DNA POLYMERASE NU"/>
    <property type="match status" value="1"/>
</dbReference>
<dbReference type="SUPFAM" id="SSF47807">
    <property type="entry name" value="5' to 3' exonuclease, C-terminal subdomain"/>
    <property type="match status" value="1"/>
</dbReference>
<keyword evidence="4 16" id="KW-0808">Transferase</keyword>
<dbReference type="Gene3D" id="3.30.420.10">
    <property type="entry name" value="Ribonuclease H-like superfamily/Ribonuclease H"/>
    <property type="match status" value="1"/>
</dbReference>
<keyword evidence="22" id="KW-1185">Reference proteome</keyword>
<dbReference type="PANTHER" id="PTHR10133">
    <property type="entry name" value="DNA POLYMERASE I"/>
    <property type="match status" value="1"/>
</dbReference>
<dbReference type="InterPro" id="IPR036397">
    <property type="entry name" value="RNaseH_sf"/>
</dbReference>
<feature type="compositionally biased region" description="Low complexity" evidence="17">
    <location>
        <begin position="742"/>
        <end position="755"/>
    </location>
</feature>
<keyword evidence="9" id="KW-0378">Hydrolase</keyword>
<feature type="domain" description="3'-5' exonuclease" evidence="18">
    <location>
        <begin position="293"/>
        <end position="465"/>
    </location>
</feature>
<keyword evidence="10" id="KW-0269">Exonuclease</keyword>
<evidence type="ECO:0000256" key="9">
    <source>
        <dbReference type="ARBA" id="ARBA00022801"/>
    </source>
</evidence>
<dbReference type="InterPro" id="IPR020046">
    <property type="entry name" value="5-3_exonucl_a-hlix_arch_N"/>
</dbReference>
<dbReference type="Pfam" id="PF00476">
    <property type="entry name" value="DNA_pol_A"/>
    <property type="match status" value="1"/>
</dbReference>
<evidence type="ECO:0000256" key="8">
    <source>
        <dbReference type="ARBA" id="ARBA00022763"/>
    </source>
</evidence>
<comment type="catalytic activity">
    <reaction evidence="14 16">
        <text>DNA(n) + a 2'-deoxyribonucleoside 5'-triphosphate = DNA(n+1) + diphosphate</text>
        <dbReference type="Rhea" id="RHEA:22508"/>
        <dbReference type="Rhea" id="RHEA-COMP:17339"/>
        <dbReference type="Rhea" id="RHEA-COMP:17340"/>
        <dbReference type="ChEBI" id="CHEBI:33019"/>
        <dbReference type="ChEBI" id="CHEBI:61560"/>
        <dbReference type="ChEBI" id="CHEBI:173112"/>
        <dbReference type="EC" id="2.7.7.7"/>
    </reaction>
</comment>
<dbReference type="PRINTS" id="PR00868">
    <property type="entry name" value="DNAPOLI"/>
</dbReference>
<sequence length="977" mass="104984">MAYRAFFALPVENFSTTTGQSTNAVFGFTSMLINLLRDEKPTHIAVAFDAGSATFRTEQLPTYKAGRAATPEPFKGQVPLIREVLEALNVPALEKANFEADDIFATLSTQAAALGMEVLVCSGDRDAFQLVTDDVTVLYPKRGVSDLARMTPDAVEEKYGVRPENYPDLAALVGETADNLPGVPGVGPKTAAKWIAQFGDLDAVLDGAETIKGKAGENLRAHLEQVRTNRRLNALLRDMELPLGPDDLGLRPWDRTAVHTVFDALEFAALRERLLALGGSDDEVDAAPAMTVDVADPGPDGLGEWLSARADVTLGLDVEGRTAPTGADAWAVTVTDGSEAVVVDLADVSAADESALAAWLADDARAIVVHGAKSAAHALAARGMDLRGVTFDTELAAYLCYPDQRGYDLSDLAVRHLHRELRVDDEPEAQGALDLSVDGSGAGRQAAARAAAVLELSEALVEVLADRGATGLLRDLELPLTHVLGDMERAGIAVDVEHLTGLERHFAGQVAQAAADAYEVIGREVNLGSPKQLQEVLFDQLEMPKTKKIKTGWTTDAAALAELFVKTGHPFLEHLLAHRDATRLRQTVEGLLKSVADDARVHTSFQQTIAATGRLSSTDPNLQNIPIRTEAGRRIRRAFVVGPGYETLLTADYSQIEMRIMAHLSGDEGLIDAFRSGEDLHNYVGSRVFDVPADEVTPAMRSKIKAMSYGLAYGLSSYGLSKQLSIGVPEAQSLMDDYFSRFGESGTTSRGSSTKRGPRGTPRRSSGVAGTSRTSRATTGSGGTWRSAWRSTRRSRGAQQTSSRSRCSGSATRSTPADSRRACCCRCTTSCSSRWHRGRRTRSSASSAPRWGPRPSSRCRWTCRSVSVPAGTTPATDQGGRRRRPQLPAAGAAVTAGRRHPGRRATTTMVPGISRPRTGPHPPQTCWLLSGHSGSTTSTTWRPAETTSLTWSPTVRWYSAYVTRPAPSDSTYGRRSK</sequence>
<evidence type="ECO:0000256" key="16">
    <source>
        <dbReference type="RuleBase" id="RU004460"/>
    </source>
</evidence>
<dbReference type="InterPro" id="IPR002421">
    <property type="entry name" value="5-3_exonuclease"/>
</dbReference>
<gene>
    <name evidence="16 21" type="primary">polA</name>
    <name evidence="21" type="ORF">GCM10025865_28450</name>
</gene>
<evidence type="ECO:0000256" key="12">
    <source>
        <dbReference type="ARBA" id="ARBA00023125"/>
    </source>
</evidence>
<feature type="compositionally biased region" description="Polar residues" evidence="17">
    <location>
        <begin position="799"/>
        <end position="817"/>
    </location>
</feature>
<dbReference type="SMART" id="SM00475">
    <property type="entry name" value="53EXOc"/>
    <property type="match status" value="1"/>
</dbReference>
<feature type="compositionally biased region" description="Low complexity" evidence="17">
    <location>
        <begin position="763"/>
        <end position="790"/>
    </location>
</feature>
<dbReference type="InterPro" id="IPR036279">
    <property type="entry name" value="5-3_exonuclease_C_sf"/>
</dbReference>
<dbReference type="SMART" id="SM00482">
    <property type="entry name" value="POLAc"/>
    <property type="match status" value="1"/>
</dbReference>
<dbReference type="Gene3D" id="1.10.150.20">
    <property type="entry name" value="5' to 3' exonuclease, C-terminal subdomain"/>
    <property type="match status" value="2"/>
</dbReference>
<dbReference type="InterPro" id="IPR002298">
    <property type="entry name" value="DNA_polymerase_A"/>
</dbReference>
<keyword evidence="8 16" id="KW-0227">DNA damage</keyword>